<name>A0ABX0NVQ2_9BURK</name>
<comment type="caution">
    <text evidence="2">The sequence shown here is derived from an EMBL/GenBank/DDBJ whole genome shotgun (WGS) entry which is preliminary data.</text>
</comment>
<accession>A0ABX0NVQ2</accession>
<organism evidence="2 3">
    <name type="scientific">Massilia mucilaginosa</name>
    <dbReference type="NCBI Taxonomy" id="2609282"/>
    <lineage>
        <taxon>Bacteria</taxon>
        <taxon>Pseudomonadati</taxon>
        <taxon>Pseudomonadota</taxon>
        <taxon>Betaproteobacteria</taxon>
        <taxon>Burkholderiales</taxon>
        <taxon>Oxalobacteraceae</taxon>
        <taxon>Telluria group</taxon>
        <taxon>Massilia</taxon>
    </lineage>
</organism>
<protein>
    <recommendedName>
        <fullName evidence="4">Secreted protein</fullName>
    </recommendedName>
</protein>
<evidence type="ECO:0000256" key="1">
    <source>
        <dbReference type="SAM" id="SignalP"/>
    </source>
</evidence>
<dbReference type="Proteomes" id="UP000609726">
    <property type="component" value="Unassembled WGS sequence"/>
</dbReference>
<proteinExistence type="predicted"/>
<gene>
    <name evidence="2" type="ORF">F2P45_18685</name>
</gene>
<evidence type="ECO:0000313" key="3">
    <source>
        <dbReference type="Proteomes" id="UP000609726"/>
    </source>
</evidence>
<evidence type="ECO:0000313" key="2">
    <source>
        <dbReference type="EMBL" id="NHZ91029.1"/>
    </source>
</evidence>
<feature type="signal peptide" evidence="1">
    <location>
        <begin position="1"/>
        <end position="33"/>
    </location>
</feature>
<keyword evidence="1" id="KW-0732">Signal</keyword>
<dbReference type="RefSeq" id="WP_166878385.1">
    <property type="nucleotide sequence ID" value="NZ_WHJH01000023.1"/>
</dbReference>
<keyword evidence="3" id="KW-1185">Reference proteome</keyword>
<sequence length="546" mass="55574">MDTQYIRNAMQRMTGAVVGALLCSTLALAPAHAGVLTGMLVLDGNTADPSGAAPPDDWESFPANQANTVRATGIVADTVPAVFRNGSKDTLDIGTWRYDLGSSPPKTDMKNGYAAAYSNAGDLIINFGADRDSFSGTASLGFWFFKNPVVRNDATGTFINPVTGQPATHADGDVLVAFEYSNGGAVTTVRIFKWQAGALADQGSIGVGPTSVAGVYCDPADRVCGATNNTTLNIPWAGTVQPGQFFEGGINITKLLPGSDSCFSTFMATSRSSAEPNASIKNFIIASFPVCRLEVTTVCEGSVFQAATNTVLNTLKGRITNEGGGTVTSVSVSSKPAFIAGTVGFFTCDAGGSPTTTPQSPASLAAGGAICFRGQYSSNTLTTLGTVTAAASTGSGSITDTDSATCTTTPPGGLAVTKVCDVDLVAQNNQLVVKINYSGSVTNTGAYGLTDVKVCESAEVAPGVDPCSVAGHTEIAIGNLDAGAVKAYSSSYFPNQALNGQGLSTLGNPEAAIFKDKVSAKGTRPVIVGGGVLQSPATEAACPLCK</sequence>
<feature type="chain" id="PRO_5046049846" description="Secreted protein" evidence="1">
    <location>
        <begin position="34"/>
        <end position="546"/>
    </location>
</feature>
<dbReference type="EMBL" id="WHJH01000023">
    <property type="protein sequence ID" value="NHZ91029.1"/>
    <property type="molecule type" value="Genomic_DNA"/>
</dbReference>
<evidence type="ECO:0008006" key="4">
    <source>
        <dbReference type="Google" id="ProtNLM"/>
    </source>
</evidence>
<reference evidence="2 3" key="1">
    <citation type="submission" date="2019-10" db="EMBL/GenBank/DDBJ databases">
        <title>Taxonomy of Antarctic Massilia spp.: description of Massilia rubra sp. nov., Massilia aquatica sp. nov., Massilia mucilaginosa sp. nov., Massilia frigida sp. nov. isolated from streams, lakes and regoliths.</title>
        <authorList>
            <person name="Holochova P."/>
            <person name="Sedlacek I."/>
            <person name="Kralova S."/>
            <person name="Maslanova I."/>
            <person name="Busse H.-J."/>
            <person name="Stankova E."/>
            <person name="Vrbovska V."/>
            <person name="Kovarovic V."/>
            <person name="Bartak M."/>
            <person name="Svec P."/>
            <person name="Pantucek R."/>
        </authorList>
    </citation>
    <scope>NUCLEOTIDE SEQUENCE [LARGE SCALE GENOMIC DNA]</scope>
    <source>
        <strain evidence="2 3">CCM 8733</strain>
    </source>
</reference>